<reference evidence="1" key="1">
    <citation type="submission" date="2021-01" db="EMBL/GenBank/DDBJ databases">
        <title>Fulvivirga kasyanovii gen. nov., sp nov., a novel member of the phylum Bacteroidetes isolated from seawater in a mussel farm.</title>
        <authorList>
            <person name="Zhao L.-H."/>
            <person name="Wang Z.-J."/>
        </authorList>
    </citation>
    <scope>NUCLEOTIDE SEQUENCE</scope>
    <source>
        <strain evidence="1">29W222</strain>
    </source>
</reference>
<dbReference type="Proteomes" id="UP000614216">
    <property type="component" value="Unassembled WGS sequence"/>
</dbReference>
<name>A0A937G1X0_9BACT</name>
<proteinExistence type="predicted"/>
<keyword evidence="2" id="KW-1185">Reference proteome</keyword>
<comment type="caution">
    <text evidence="1">The sequence shown here is derived from an EMBL/GenBank/DDBJ whole genome shotgun (WGS) entry which is preliminary data.</text>
</comment>
<evidence type="ECO:0000313" key="2">
    <source>
        <dbReference type="Proteomes" id="UP000614216"/>
    </source>
</evidence>
<dbReference type="Pfam" id="PF10127">
    <property type="entry name" value="RlaP"/>
    <property type="match status" value="1"/>
</dbReference>
<organism evidence="1 2">
    <name type="scientific">Fulvivirga marina</name>
    <dbReference type="NCBI Taxonomy" id="2494733"/>
    <lineage>
        <taxon>Bacteria</taxon>
        <taxon>Pseudomonadati</taxon>
        <taxon>Bacteroidota</taxon>
        <taxon>Cytophagia</taxon>
        <taxon>Cytophagales</taxon>
        <taxon>Fulvivirgaceae</taxon>
        <taxon>Fulvivirga</taxon>
    </lineage>
</organism>
<dbReference type="InterPro" id="IPR018775">
    <property type="entry name" value="RlaP"/>
</dbReference>
<gene>
    <name evidence="1" type="ORF">JMN32_19400</name>
</gene>
<evidence type="ECO:0000313" key="1">
    <source>
        <dbReference type="EMBL" id="MBL6448485.1"/>
    </source>
</evidence>
<accession>A0A937G1X0</accession>
<dbReference type="PANTHER" id="PTHR34817:SF1">
    <property type="entry name" value="NUCLEOTIDYLTRANSFERASE"/>
    <property type="match status" value="1"/>
</dbReference>
<sequence>MTIEDLRQKDLIIYECLSGSHAYGLSTQDSDVDIKGVFILPEDQFFGLSYVDQVSDEKNDTVYYELKRFIELLSKSNPNILELLYSPEDCIISMHPLFASLRQYNFLSRQCKDSFGGYAMTQIRKAKGLNKKILNPVEKKRKGVLDFCFAIYGQGSVTLKEFLNQHGCSHEACGLAKIPHMADTYGLYIGSGEFKGVVNGENANDITLSHIPVGMEPVTIMSFNKSAYSSYCKEYKAYWEWVERRNDKRYRGTMSHGMGYDAKNMMHTLRLLNMCEEIGRLGQLNVRREDREYLLKVKNGYWSYDDLISSAQIKIDQIERCYQDSDLPEFPDVSKLDAILINMRKQFYNIK</sequence>
<dbReference type="AlphaFoldDB" id="A0A937G1X0"/>
<dbReference type="EMBL" id="JAEUGD010000064">
    <property type="protein sequence ID" value="MBL6448485.1"/>
    <property type="molecule type" value="Genomic_DNA"/>
</dbReference>
<dbReference type="PANTHER" id="PTHR34817">
    <property type="entry name" value="NUCLEOTIDYLTRANSFERASE"/>
    <property type="match status" value="1"/>
</dbReference>
<protein>
    <submittedName>
        <fullName evidence="1">Nucleotidyltransferase domain-containing protein</fullName>
    </submittedName>
</protein>